<feature type="compositionally biased region" description="Polar residues" evidence="2">
    <location>
        <begin position="1102"/>
        <end position="1116"/>
    </location>
</feature>
<feature type="compositionally biased region" description="Pro residues" evidence="2">
    <location>
        <begin position="1327"/>
        <end position="1339"/>
    </location>
</feature>
<dbReference type="Pfam" id="PF14666">
    <property type="entry name" value="RICTOR_M"/>
    <property type="match status" value="1"/>
</dbReference>
<reference evidence="6" key="1">
    <citation type="journal article" date="2020" name="Fungal Divers.">
        <title>Resolving the Mortierellaceae phylogeny through synthesis of multi-gene phylogenetics and phylogenomics.</title>
        <authorList>
            <person name="Vandepol N."/>
            <person name="Liber J."/>
            <person name="Desiro A."/>
            <person name="Na H."/>
            <person name="Kennedy M."/>
            <person name="Barry K."/>
            <person name="Grigoriev I.V."/>
            <person name="Miller A.N."/>
            <person name="O'Donnell K."/>
            <person name="Stajich J.E."/>
            <person name="Bonito G."/>
        </authorList>
    </citation>
    <scope>NUCLEOTIDE SEQUENCE</scope>
    <source>
        <strain evidence="6">BC1065</strain>
    </source>
</reference>
<keyword evidence="7" id="KW-1185">Reference proteome</keyword>
<comment type="caution">
    <text evidence="6">The sequence shown here is derived from an EMBL/GenBank/DDBJ whole genome shotgun (WGS) entry which is preliminary data.</text>
</comment>
<protein>
    <submittedName>
        <fullName evidence="6">Uncharacterized protein</fullName>
    </submittedName>
</protein>
<dbReference type="InterPro" id="IPR028267">
    <property type="entry name" value="Pianissimo_N"/>
</dbReference>
<sequence length="1380" mass="152044">MSDPTPVARCGGFRCLLIALTDNLQDLSDALLQVFLYMLEAPETRKYIRQGLDSEMVMSGFTDIYSHGNSYSDRVRASGRIITAMIRSWAGLFDLCANEKRAIRSLVESLRLPIQENRSLLLDIFYDIFRINTPKWLVEYLQGKAVKPKEEELEEYWKAHKEMFGLVDHHQSVVLTVFLEAGLMEALISLIENGGRNPKLGDHDGQIVVRKAIFLISELMQLSARVLPTAKSIQIHSLAQLFTLATNFQDPVLRHVATEAFWFIDMISRSESGFKPERQEAHEGQVDRAKMRAASQVDEVEFRTMLLDSQVLQTKDVSKWRWPKILEIIQGPLLNPRRLDDAVRSTKFMKRLLAFYRPLNRRYSSEKLANEEGTKFLMHNKILRLIAEGLTQLVPVHGHPGSDPIFSRERMESTMTSGYFEMLGTLCKSYTGLKLLEKFKIFDSYYRLSELRSRDDVVKKIITSMDYQLDGHPRVILSKIMTSGYKHIRLTATQHLGNVLRTANHEFSDWGIRLLTTQLYDPSMDVCQMAVKCLDDACSHPKNLDLLIRLRPNLDHLGDAGSPLLLRFLSTSRGFHHLHEMSYIESQMDDWFMNINRSYMIQTEIRLAKAMELSRFNPFSADGKFDNDAELQMQRARQVILPHFYGELTRTEEGCHLLRMKGHFEKYARFIREHCAEHKDPAIISQLKSVLWAVGNVGSTVGGLPFLEEEDLFKYIVGMAERSKVHSLKGTCFYVLGLLCKTEQGIEILEDYDWEGIMGDDKVPRGLCLPKRLDQFLDVPSWERIQVPIPALDVPLTREGNAVEKEILKYIGELSNHILTSGASKALQKIKAEQPTYFSSLTLYSAIMQMLGHYHYRLPVRRFILGLFDVRLEGSAILERLDQLGHVVSDVSKNAKGTTSSTPNLMHPNKRSASTGALTGIIGQLAGGGATGSSQTGNSNNNNNNNNSGSMSSTPTASDQGRSRRSVTMPSSIMAPRKSLDGGGESAATTTTTMRKSTTSSTTGVAYPVPPSPTQAQHPRTTERKLMQPPLPIITSSLLQSSNRFHGAHANSNNGNGSSSANNNSNNNGSGSGGRGSPVTMSATEIGPPLVHNTPMRGGPAGTSTNNPLGNGINHSNGTATVTIASLSKALRDIDIQKGGNGSGRNRGGGGGMTPRISFESPIMPLSPTDGLPGPSSSPPPPELAMADRVANNEDASFAAAAAADIISPLASPLLPPPQLPSSSGGGFIQRPARRQQHLHGKEGSSDSLRETDSTNNTNNGANSPSRPDSRASSLMEPVTPPPLTLTSTTTTQTPAALVIATPAPAPADAGARAGTGAGADSVPDSPMRPPPIPPPRPPTHAYEILYTNKPYHKNFAREAKLEPLPPRVKVRLDFDEDVQ</sequence>
<gene>
    <name evidence="6" type="ORF">DFQ27_001208</name>
</gene>
<evidence type="ECO:0000259" key="3">
    <source>
        <dbReference type="SMART" id="SM01307"/>
    </source>
</evidence>
<accession>A0A9P6QD46</accession>
<evidence type="ECO:0000256" key="2">
    <source>
        <dbReference type="SAM" id="MobiDB-lite"/>
    </source>
</evidence>
<feature type="domain" description="Rapamycin-insensitive companion of mTOR middle" evidence="3">
    <location>
        <begin position="297"/>
        <end position="502"/>
    </location>
</feature>
<dbReference type="Proteomes" id="UP000807716">
    <property type="component" value="Unassembled WGS sequence"/>
</dbReference>
<feature type="compositionally biased region" description="Basic and acidic residues" evidence="2">
    <location>
        <begin position="1240"/>
        <end position="1253"/>
    </location>
</feature>
<dbReference type="SMART" id="SM01308">
    <property type="entry name" value="RICTOR_N"/>
    <property type="match status" value="1"/>
</dbReference>
<feature type="compositionally biased region" description="Gly residues" evidence="2">
    <location>
        <begin position="1139"/>
        <end position="1153"/>
    </location>
</feature>
<dbReference type="InterPro" id="IPR029451">
    <property type="entry name" value="RICTOR_M"/>
</dbReference>
<dbReference type="SMART" id="SM01303">
    <property type="entry name" value="RasGEF_N_2"/>
    <property type="match status" value="1"/>
</dbReference>
<feature type="compositionally biased region" description="Low complexity" evidence="2">
    <location>
        <begin position="1048"/>
        <end position="1069"/>
    </location>
</feature>
<feature type="compositionally biased region" description="Polar residues" evidence="2">
    <location>
        <begin position="951"/>
        <end position="971"/>
    </location>
</feature>
<feature type="region of interest" description="Disordered" evidence="2">
    <location>
        <begin position="1136"/>
        <end position="1186"/>
    </location>
</feature>
<dbReference type="InterPro" id="IPR016024">
    <property type="entry name" value="ARM-type_fold"/>
</dbReference>
<dbReference type="OrthoDB" id="271111at2759"/>
<dbReference type="SUPFAM" id="SSF48371">
    <property type="entry name" value="ARM repeat"/>
    <property type="match status" value="1"/>
</dbReference>
<feature type="region of interest" description="Disordered" evidence="2">
    <location>
        <begin position="893"/>
        <end position="914"/>
    </location>
</feature>
<evidence type="ECO:0000256" key="1">
    <source>
        <dbReference type="ARBA" id="ARBA00008878"/>
    </source>
</evidence>
<comment type="similarity">
    <text evidence="1">Belongs to the RICTOR family.</text>
</comment>
<dbReference type="Pfam" id="PF14664">
    <property type="entry name" value="RICTOR_N"/>
    <property type="match status" value="1"/>
</dbReference>
<feature type="domain" description="Rapamycin-insensitive companion of mTOR" evidence="5">
    <location>
        <begin position="684"/>
        <end position="756"/>
    </location>
</feature>
<evidence type="ECO:0000259" key="5">
    <source>
        <dbReference type="SMART" id="SM01310"/>
    </source>
</evidence>
<dbReference type="GO" id="GO:0031932">
    <property type="term" value="C:TORC2 complex"/>
    <property type="evidence" value="ECO:0007669"/>
    <property type="project" value="InterPro"/>
</dbReference>
<dbReference type="GO" id="GO:0038203">
    <property type="term" value="P:TORC2 signaling"/>
    <property type="evidence" value="ECO:0007669"/>
    <property type="project" value="TreeGrafter"/>
</dbReference>
<feature type="domain" description="Rapamycin-insensitive companion of mTOR N-terminal" evidence="4">
    <location>
        <begin position="2"/>
        <end position="228"/>
    </location>
</feature>
<dbReference type="InterPro" id="IPR029453">
    <property type="entry name" value="Rictor_IV"/>
</dbReference>
<feature type="region of interest" description="Disordered" evidence="2">
    <location>
        <begin position="1214"/>
        <end position="1341"/>
    </location>
</feature>
<feature type="region of interest" description="Disordered" evidence="2">
    <location>
        <begin position="1045"/>
        <end position="1116"/>
    </location>
</feature>
<feature type="compositionally biased region" description="Low complexity" evidence="2">
    <location>
        <begin position="989"/>
        <end position="1003"/>
    </location>
</feature>
<dbReference type="Pfam" id="PF14663">
    <property type="entry name" value="RasGEF_N_2"/>
    <property type="match status" value="1"/>
</dbReference>
<feature type="compositionally biased region" description="Low complexity" evidence="2">
    <location>
        <begin position="1166"/>
        <end position="1175"/>
    </location>
</feature>
<feature type="compositionally biased region" description="Low complexity" evidence="2">
    <location>
        <begin position="1285"/>
        <end position="1326"/>
    </location>
</feature>
<feature type="region of interest" description="Disordered" evidence="2">
    <location>
        <begin position="926"/>
        <end position="1028"/>
    </location>
</feature>
<dbReference type="PANTHER" id="PTHR13298">
    <property type="entry name" value="CYTOSOLIC REGULATOR PIANISSIMO"/>
    <property type="match status" value="1"/>
</dbReference>
<feature type="compositionally biased region" description="Low complexity" evidence="2">
    <location>
        <begin position="932"/>
        <end position="950"/>
    </location>
</feature>
<name>A0A9P6QD46_9FUNG</name>
<feature type="compositionally biased region" description="Polar residues" evidence="2">
    <location>
        <begin position="893"/>
        <end position="904"/>
    </location>
</feature>
<organism evidence="6 7">
    <name type="scientific">Actinomortierella ambigua</name>
    <dbReference type="NCBI Taxonomy" id="1343610"/>
    <lineage>
        <taxon>Eukaryota</taxon>
        <taxon>Fungi</taxon>
        <taxon>Fungi incertae sedis</taxon>
        <taxon>Mucoromycota</taxon>
        <taxon>Mortierellomycotina</taxon>
        <taxon>Mortierellomycetes</taxon>
        <taxon>Mortierellales</taxon>
        <taxon>Mortierellaceae</taxon>
        <taxon>Actinomortierella</taxon>
    </lineage>
</organism>
<dbReference type="PANTHER" id="PTHR13298:SF11">
    <property type="entry name" value="RAPAMYCIN-INSENSITIVE COMPANION OF MTOR"/>
    <property type="match status" value="1"/>
</dbReference>
<dbReference type="InterPro" id="IPR029452">
    <property type="entry name" value="RICTOR_V"/>
</dbReference>
<evidence type="ECO:0000259" key="4">
    <source>
        <dbReference type="SMART" id="SM01308"/>
    </source>
</evidence>
<evidence type="ECO:0000313" key="6">
    <source>
        <dbReference type="EMBL" id="KAG0264471.1"/>
    </source>
</evidence>
<dbReference type="InterPro" id="IPR028268">
    <property type="entry name" value="Pianissimo_fam"/>
</dbReference>
<dbReference type="SMART" id="SM01307">
    <property type="entry name" value="RICTOR_M"/>
    <property type="match status" value="1"/>
</dbReference>
<proteinExistence type="inferred from homology"/>
<dbReference type="Pfam" id="PF14668">
    <property type="entry name" value="RICTOR_V"/>
    <property type="match status" value="1"/>
</dbReference>
<dbReference type="EMBL" id="JAAAJB010000139">
    <property type="protein sequence ID" value="KAG0264471.1"/>
    <property type="molecule type" value="Genomic_DNA"/>
</dbReference>
<feature type="compositionally biased region" description="Polar residues" evidence="2">
    <location>
        <begin position="1254"/>
        <end position="1273"/>
    </location>
</feature>
<dbReference type="SMART" id="SM01310">
    <property type="entry name" value="RICTOR_V"/>
    <property type="match status" value="1"/>
</dbReference>
<evidence type="ECO:0000313" key="7">
    <source>
        <dbReference type="Proteomes" id="UP000807716"/>
    </source>
</evidence>